<evidence type="ECO:0000313" key="9">
    <source>
        <dbReference type="Proteomes" id="UP001225644"/>
    </source>
</evidence>
<feature type="transmembrane region" description="Helical" evidence="6">
    <location>
        <begin position="255"/>
        <end position="276"/>
    </location>
</feature>
<proteinExistence type="predicted"/>
<evidence type="ECO:0000256" key="4">
    <source>
        <dbReference type="ARBA" id="ARBA00022989"/>
    </source>
</evidence>
<accession>A0ABU0AYP2</accession>
<feature type="domain" description="Major facilitator superfamily (MFS) profile" evidence="7">
    <location>
        <begin position="15"/>
        <end position="401"/>
    </location>
</feature>
<dbReference type="SUPFAM" id="SSF103473">
    <property type="entry name" value="MFS general substrate transporter"/>
    <property type="match status" value="1"/>
</dbReference>
<feature type="transmembrane region" description="Helical" evidence="6">
    <location>
        <begin position="20"/>
        <end position="41"/>
    </location>
</feature>
<sequence>MSGFWRSASRSQWFTLTGSWASWLFDAMDAGLYAFVIAFLVKDFGNTLPEVVGVVSIFLIATAVGGVLLGNLCDRIGRKKTILFSVFCYGLFTLLAGTAQNLTQMAVYRFLVGIAVGGLWPAAAALISELWAPEHRAKAIAFMQTGWAGGNLLAALFAMLFLPVFGWRGLFYVASIPAWITFIYVLFAVQESPIWLKNRHQTMKRNNVEFFELFKPQFLKTTLIGLLVSILGMFGYWILFTFLPTYLDKTLKLGIAKSASFLVWTGLGAIVGYIFFGVLSDRYGRRPIFSLFFAGMAAMVPIFTWTVTSHGITYLVPASLFLGFFTGYFSGYGAWYSELYPTRLRATASGFLFNAGRAAIFIGPVVVAKLIPVVGFTMAISTAAVGYFLAAFLVFILQETKGRDLTAIPESNDQPADALLAGTLIKEN</sequence>
<evidence type="ECO:0000259" key="7">
    <source>
        <dbReference type="PROSITE" id="PS50850"/>
    </source>
</evidence>
<feature type="transmembrane region" description="Helical" evidence="6">
    <location>
        <begin position="223"/>
        <end position="243"/>
    </location>
</feature>
<dbReference type="InterPro" id="IPR036259">
    <property type="entry name" value="MFS_trans_sf"/>
</dbReference>
<keyword evidence="4 6" id="KW-1133">Transmembrane helix</keyword>
<feature type="transmembrane region" description="Helical" evidence="6">
    <location>
        <begin position="170"/>
        <end position="189"/>
    </location>
</feature>
<dbReference type="PANTHER" id="PTHR23508:SF10">
    <property type="entry name" value="CARBOXYLIC ACID TRANSPORTER PROTEIN HOMOLOG"/>
    <property type="match status" value="1"/>
</dbReference>
<keyword evidence="9" id="KW-1185">Reference proteome</keyword>
<dbReference type="Pfam" id="PF07690">
    <property type="entry name" value="MFS_1"/>
    <property type="match status" value="1"/>
</dbReference>
<feature type="transmembrane region" description="Helical" evidence="6">
    <location>
        <begin position="373"/>
        <end position="397"/>
    </location>
</feature>
<dbReference type="InterPro" id="IPR020846">
    <property type="entry name" value="MFS_dom"/>
</dbReference>
<dbReference type="InterPro" id="IPR011701">
    <property type="entry name" value="MFS"/>
</dbReference>
<name>A0ABU0AYP2_9FIRM</name>
<keyword evidence="2" id="KW-0813">Transport</keyword>
<organism evidence="8 9">
    <name type="scientific">Desulfofundulus luciae</name>
    <dbReference type="NCBI Taxonomy" id="74702"/>
    <lineage>
        <taxon>Bacteria</taxon>
        <taxon>Bacillati</taxon>
        <taxon>Bacillota</taxon>
        <taxon>Clostridia</taxon>
        <taxon>Eubacteriales</taxon>
        <taxon>Peptococcaceae</taxon>
        <taxon>Desulfofundulus</taxon>
    </lineage>
</organism>
<dbReference type="PANTHER" id="PTHR23508">
    <property type="entry name" value="CARBOXYLIC ACID TRANSPORTER PROTEIN HOMOLOG"/>
    <property type="match status" value="1"/>
</dbReference>
<keyword evidence="5 6" id="KW-0472">Membrane</keyword>
<keyword evidence="3 6" id="KW-0812">Transmembrane</keyword>
<feature type="transmembrane region" description="Helical" evidence="6">
    <location>
        <begin position="106"/>
        <end position="127"/>
    </location>
</feature>
<reference evidence="8 9" key="1">
    <citation type="submission" date="2023-07" db="EMBL/GenBank/DDBJ databases">
        <title>Genomic Encyclopedia of Type Strains, Phase IV (KMG-IV): sequencing the most valuable type-strain genomes for metagenomic binning, comparative biology and taxonomic classification.</title>
        <authorList>
            <person name="Goeker M."/>
        </authorList>
    </citation>
    <scope>NUCLEOTIDE SEQUENCE [LARGE SCALE GENOMIC DNA]</scope>
    <source>
        <strain evidence="8 9">DSM 12396</strain>
    </source>
</reference>
<feature type="transmembrane region" description="Helical" evidence="6">
    <location>
        <begin position="139"/>
        <end position="164"/>
    </location>
</feature>
<dbReference type="EMBL" id="JAUSUX010000002">
    <property type="protein sequence ID" value="MDQ0285378.1"/>
    <property type="molecule type" value="Genomic_DNA"/>
</dbReference>
<evidence type="ECO:0000256" key="3">
    <source>
        <dbReference type="ARBA" id="ARBA00022692"/>
    </source>
</evidence>
<evidence type="ECO:0000256" key="2">
    <source>
        <dbReference type="ARBA" id="ARBA00022448"/>
    </source>
</evidence>
<feature type="transmembrane region" description="Helical" evidence="6">
    <location>
        <begin position="314"/>
        <end position="336"/>
    </location>
</feature>
<evidence type="ECO:0000256" key="5">
    <source>
        <dbReference type="ARBA" id="ARBA00023136"/>
    </source>
</evidence>
<protein>
    <submittedName>
        <fullName evidence="8">MFS family permease</fullName>
    </submittedName>
</protein>
<comment type="caution">
    <text evidence="8">The sequence shown here is derived from an EMBL/GenBank/DDBJ whole genome shotgun (WGS) entry which is preliminary data.</text>
</comment>
<evidence type="ECO:0000256" key="1">
    <source>
        <dbReference type="ARBA" id="ARBA00004651"/>
    </source>
</evidence>
<feature type="transmembrane region" description="Helical" evidence="6">
    <location>
        <begin position="81"/>
        <end position="100"/>
    </location>
</feature>
<dbReference type="InterPro" id="IPR005829">
    <property type="entry name" value="Sugar_transporter_CS"/>
</dbReference>
<gene>
    <name evidence="8" type="ORF">J2Z49_000471</name>
</gene>
<dbReference type="Proteomes" id="UP001225644">
    <property type="component" value="Unassembled WGS sequence"/>
</dbReference>
<dbReference type="RefSeq" id="WP_307399499.1">
    <property type="nucleotide sequence ID" value="NZ_JAUSUX010000002.1"/>
</dbReference>
<comment type="subcellular location">
    <subcellularLocation>
        <location evidence="1">Cell membrane</location>
        <topology evidence="1">Multi-pass membrane protein</topology>
    </subcellularLocation>
</comment>
<feature type="transmembrane region" description="Helical" evidence="6">
    <location>
        <begin position="348"/>
        <end position="367"/>
    </location>
</feature>
<dbReference type="Gene3D" id="1.20.1250.20">
    <property type="entry name" value="MFS general substrate transporter like domains"/>
    <property type="match status" value="2"/>
</dbReference>
<dbReference type="PROSITE" id="PS50850">
    <property type="entry name" value="MFS"/>
    <property type="match status" value="1"/>
</dbReference>
<evidence type="ECO:0000256" key="6">
    <source>
        <dbReference type="SAM" id="Phobius"/>
    </source>
</evidence>
<dbReference type="PROSITE" id="PS00217">
    <property type="entry name" value="SUGAR_TRANSPORT_2"/>
    <property type="match status" value="1"/>
</dbReference>
<feature type="transmembrane region" description="Helical" evidence="6">
    <location>
        <begin position="47"/>
        <end position="69"/>
    </location>
</feature>
<evidence type="ECO:0000313" key="8">
    <source>
        <dbReference type="EMBL" id="MDQ0285378.1"/>
    </source>
</evidence>
<feature type="transmembrane region" description="Helical" evidence="6">
    <location>
        <begin position="288"/>
        <end position="308"/>
    </location>
</feature>